<dbReference type="SUPFAM" id="SSF54862">
    <property type="entry name" value="4Fe-4S ferredoxins"/>
    <property type="match status" value="1"/>
</dbReference>
<accession>A0A7G9YVM9</accession>
<evidence type="ECO:0000259" key="1">
    <source>
        <dbReference type="PROSITE" id="PS51379"/>
    </source>
</evidence>
<dbReference type="GO" id="GO:0016491">
    <property type="term" value="F:oxidoreductase activity"/>
    <property type="evidence" value="ECO:0007669"/>
    <property type="project" value="UniProtKB-ARBA"/>
</dbReference>
<dbReference type="Pfam" id="PF12838">
    <property type="entry name" value="Fer4_7"/>
    <property type="match status" value="1"/>
</dbReference>
<proteinExistence type="predicted"/>
<feature type="domain" description="4Fe-4S ferredoxin-type" evidence="1">
    <location>
        <begin position="1"/>
        <end position="38"/>
    </location>
</feature>
<dbReference type="PROSITE" id="PS00198">
    <property type="entry name" value="4FE4S_FER_1"/>
    <property type="match status" value="1"/>
</dbReference>
<dbReference type="AlphaFoldDB" id="A0A7G9YVM9"/>
<dbReference type="EMBL" id="MT631500">
    <property type="protein sequence ID" value="QNO52063.1"/>
    <property type="molecule type" value="Genomic_DNA"/>
</dbReference>
<evidence type="ECO:0000313" key="2">
    <source>
        <dbReference type="EMBL" id="QNO52063.1"/>
    </source>
</evidence>
<feature type="domain" description="4Fe-4S ferredoxin-type" evidence="1">
    <location>
        <begin position="49"/>
        <end position="78"/>
    </location>
</feature>
<name>A0A7G9YVM9_9EURY</name>
<protein>
    <recommendedName>
        <fullName evidence="1">4Fe-4S ferredoxin-type domain-containing protein</fullName>
    </recommendedName>
</protein>
<dbReference type="PROSITE" id="PS51379">
    <property type="entry name" value="4FE4S_FER_2"/>
    <property type="match status" value="2"/>
</dbReference>
<reference evidence="2" key="1">
    <citation type="submission" date="2020-06" db="EMBL/GenBank/DDBJ databases">
        <title>Unique genomic features of the anaerobic methanotrophic archaea.</title>
        <authorList>
            <person name="Chadwick G.L."/>
            <person name="Skennerton C.T."/>
            <person name="Laso-Perez R."/>
            <person name="Leu A.O."/>
            <person name="Speth D.R."/>
            <person name="Yu H."/>
            <person name="Morgan-Lang C."/>
            <person name="Hatzenpichler R."/>
            <person name="Goudeau D."/>
            <person name="Malmstrom R."/>
            <person name="Brazelton W.J."/>
            <person name="Woyke T."/>
            <person name="Hallam S.J."/>
            <person name="Tyson G.W."/>
            <person name="Wegener G."/>
            <person name="Boetius A."/>
            <person name="Orphan V."/>
        </authorList>
    </citation>
    <scope>NUCLEOTIDE SEQUENCE</scope>
</reference>
<organism evidence="2">
    <name type="scientific">Candidatus Methanophagaceae archaeon ANME-1 ERB6</name>
    <dbReference type="NCBI Taxonomy" id="2759912"/>
    <lineage>
        <taxon>Archaea</taxon>
        <taxon>Methanobacteriati</taxon>
        <taxon>Methanobacteriota</taxon>
        <taxon>Stenosarchaea group</taxon>
        <taxon>Methanomicrobia</taxon>
        <taxon>Candidatus Methanophagales</taxon>
        <taxon>Candidatus Methanophagaceae</taxon>
    </lineage>
</organism>
<gene>
    <name evidence="2" type="ORF">IPGHNFGK_00019</name>
</gene>
<dbReference type="InterPro" id="IPR017900">
    <property type="entry name" value="4Fe4S_Fe_S_CS"/>
</dbReference>
<dbReference type="Gene3D" id="3.30.70.20">
    <property type="match status" value="1"/>
</dbReference>
<dbReference type="InterPro" id="IPR017896">
    <property type="entry name" value="4Fe4S_Fe-S-bd"/>
</dbReference>
<sequence length="78" mass="8450">MPAVVDLEKCDGCKGRKEKETSMCVEECPVECISLVEDDTSAAPHGREQHAVVNAEECTDCEICVDVCEQGAISMSEE</sequence>